<comment type="caution">
    <text evidence="2">The sequence shown here is derived from an EMBL/GenBank/DDBJ whole genome shotgun (WGS) entry which is preliminary data.</text>
</comment>
<reference evidence="2" key="1">
    <citation type="submission" date="2023-03" db="EMBL/GenBank/DDBJ databases">
        <title>Chromosome-scale reference genome and RAD-based genetic map of yellow starthistle (Centaurea solstitialis) reveal putative structural variation and QTLs associated with invader traits.</title>
        <authorList>
            <person name="Reatini B."/>
            <person name="Cang F.A."/>
            <person name="Jiang Q."/>
            <person name="Mckibben M.T.W."/>
            <person name="Barker M.S."/>
            <person name="Rieseberg L.H."/>
            <person name="Dlugosch K.M."/>
        </authorList>
    </citation>
    <scope>NUCLEOTIDE SEQUENCE</scope>
    <source>
        <strain evidence="2">CAN-66</strain>
        <tissue evidence="2">Leaf</tissue>
    </source>
</reference>
<evidence type="ECO:0000313" key="2">
    <source>
        <dbReference type="EMBL" id="KAJ9546914.1"/>
    </source>
</evidence>
<feature type="region of interest" description="Disordered" evidence="1">
    <location>
        <begin position="74"/>
        <end position="101"/>
    </location>
</feature>
<dbReference type="AlphaFoldDB" id="A0AA38SQE1"/>
<feature type="compositionally biased region" description="Basic and acidic residues" evidence="1">
    <location>
        <begin position="74"/>
        <end position="100"/>
    </location>
</feature>
<gene>
    <name evidence="2" type="ORF">OSB04_019457</name>
</gene>
<organism evidence="2 3">
    <name type="scientific">Centaurea solstitialis</name>
    <name type="common">yellow star-thistle</name>
    <dbReference type="NCBI Taxonomy" id="347529"/>
    <lineage>
        <taxon>Eukaryota</taxon>
        <taxon>Viridiplantae</taxon>
        <taxon>Streptophyta</taxon>
        <taxon>Embryophyta</taxon>
        <taxon>Tracheophyta</taxon>
        <taxon>Spermatophyta</taxon>
        <taxon>Magnoliopsida</taxon>
        <taxon>eudicotyledons</taxon>
        <taxon>Gunneridae</taxon>
        <taxon>Pentapetalae</taxon>
        <taxon>asterids</taxon>
        <taxon>campanulids</taxon>
        <taxon>Asterales</taxon>
        <taxon>Asteraceae</taxon>
        <taxon>Carduoideae</taxon>
        <taxon>Cardueae</taxon>
        <taxon>Centaureinae</taxon>
        <taxon>Centaurea</taxon>
    </lineage>
</organism>
<sequence>MILTICLKVVPKFHKQLAQGICQLLESNQENLVLNQYLTRIYGNALCIKQIKFRYIKGASFFLGNPNGILENKQEREREGGCRSEGGRRREIAGEGRRSSGETVAGSVHSLSLDRFSGDRRLVVAYAGYGRRRGDTGCDKTDGGRLLCRLERRWLPVFSLVAMERVADGRIVAARLATAKAGEAAASPSTSVRSSVAAVVVCRPGDTVAVVAVVVAVDARTGRRWCCRNRSRRPTPAVMYALVVTPSVMTGSGVACGSVSGLWSAAGIELGGQAVAVATPAAAVHRVGRRRSGCDGCSRQIRGGCPIVARRCWMIKVIVIVRTVLLYFCVIKSLDWDFEDGTKTQILRHPEDLERIGCVVWVHYRMDLAYKVGVELDCAIVPVVVEFAVEFRINLIPTPMREFDVKIGMDRWSRNQAIVECAGQRVRIQGQVGESWL</sequence>
<accession>A0AA38SQE1</accession>
<dbReference type="Pfam" id="PF08284">
    <property type="entry name" value="RVP_2"/>
    <property type="match status" value="1"/>
</dbReference>
<dbReference type="Proteomes" id="UP001172457">
    <property type="component" value="Chromosome 5"/>
</dbReference>
<dbReference type="EMBL" id="JARYMX010000005">
    <property type="protein sequence ID" value="KAJ9546914.1"/>
    <property type="molecule type" value="Genomic_DNA"/>
</dbReference>
<proteinExistence type="predicted"/>
<name>A0AA38SQE1_9ASTR</name>
<evidence type="ECO:0000256" key="1">
    <source>
        <dbReference type="SAM" id="MobiDB-lite"/>
    </source>
</evidence>
<protein>
    <submittedName>
        <fullName evidence="2">Uncharacterized protein</fullName>
    </submittedName>
</protein>
<keyword evidence="3" id="KW-1185">Reference proteome</keyword>
<evidence type="ECO:0000313" key="3">
    <source>
        <dbReference type="Proteomes" id="UP001172457"/>
    </source>
</evidence>